<comment type="caution">
    <text evidence="1">The sequence shown here is derived from an EMBL/GenBank/DDBJ whole genome shotgun (WGS) entry which is preliminary data.</text>
</comment>
<organism evidence="1 2">
    <name type="scientific">Alicyclobacillus ferrooxydans</name>
    <dbReference type="NCBI Taxonomy" id="471514"/>
    <lineage>
        <taxon>Bacteria</taxon>
        <taxon>Bacillati</taxon>
        <taxon>Bacillota</taxon>
        <taxon>Bacilli</taxon>
        <taxon>Bacillales</taxon>
        <taxon>Alicyclobacillaceae</taxon>
        <taxon>Alicyclobacillus</taxon>
    </lineage>
</organism>
<dbReference type="STRING" id="471514.AN477_07535"/>
<protein>
    <submittedName>
        <fullName evidence="1">Uncharacterized protein</fullName>
    </submittedName>
</protein>
<dbReference type="AlphaFoldDB" id="A0A0P9CFV6"/>
<keyword evidence="2" id="KW-1185">Reference proteome</keyword>
<evidence type="ECO:0000313" key="1">
    <source>
        <dbReference type="EMBL" id="KPV44450.1"/>
    </source>
</evidence>
<dbReference type="EMBL" id="LJCO01000033">
    <property type="protein sequence ID" value="KPV44450.1"/>
    <property type="molecule type" value="Genomic_DNA"/>
</dbReference>
<sequence length="145" mass="16480">MDASGAFFIFYDNWFRGINACLEWTGVYRGLNCQLGIGCKQIRQVQSYDKDLRLCDRDLHLSGRTLCRRSDELLEQTLLKQCMASVEPKHAIVETEQGKCRIIASIVKTQLANTEPEHGNCRNTINLGLALHVCRDNTMTLKSDE</sequence>
<evidence type="ECO:0000313" key="2">
    <source>
        <dbReference type="Proteomes" id="UP000050482"/>
    </source>
</evidence>
<dbReference type="Proteomes" id="UP000050482">
    <property type="component" value="Unassembled WGS sequence"/>
</dbReference>
<reference evidence="1 2" key="1">
    <citation type="submission" date="2015-09" db="EMBL/GenBank/DDBJ databases">
        <title>Draft genome sequence of Alicyclobacillus ferrooxydans DSM 22381.</title>
        <authorList>
            <person name="Hemp J."/>
        </authorList>
    </citation>
    <scope>NUCLEOTIDE SEQUENCE [LARGE SCALE GENOMIC DNA]</scope>
    <source>
        <strain evidence="1 2">TC-34</strain>
    </source>
</reference>
<proteinExistence type="predicted"/>
<accession>A0A0P9CFV6</accession>
<name>A0A0P9CFV6_9BACL</name>
<dbReference type="PATRIC" id="fig|471514.4.peg.3764"/>
<gene>
    <name evidence="1" type="ORF">AN477_07535</name>
</gene>